<reference evidence="2" key="1">
    <citation type="submission" date="2021-01" db="EMBL/GenBank/DDBJ databases">
        <authorList>
            <consortium name="Genoscope - CEA"/>
            <person name="William W."/>
        </authorList>
    </citation>
    <scope>NUCLEOTIDE SEQUENCE</scope>
</reference>
<proteinExistence type="predicted"/>
<sequence>MKLIKFDKFDKPCLQSQHEIKITTNLTRTPKQSQSQTFITFKSSPSNSNKNSIHRQSTHLIQHKSQFSQSYKSQNQAFSQQNTISTVQECISILSDFKSTSPLLLYNKKVTQKTKDKMNQISIIIDQMLPQDNKEEMRRQKNMNQEKIQQMMKLLMQEKQQKYQAIKSGDSLIKQQQEQIQSLKTRISLYRQSHDDI</sequence>
<comment type="caution">
    <text evidence="2">The sequence shown here is derived from an EMBL/GenBank/DDBJ whole genome shotgun (WGS) entry which is preliminary data.</text>
</comment>
<feature type="coiled-coil region" evidence="1">
    <location>
        <begin position="134"/>
        <end position="193"/>
    </location>
</feature>
<dbReference type="EMBL" id="CAJJDM010000062">
    <property type="protein sequence ID" value="CAD8078882.1"/>
    <property type="molecule type" value="Genomic_DNA"/>
</dbReference>
<evidence type="ECO:0000313" key="3">
    <source>
        <dbReference type="Proteomes" id="UP000688137"/>
    </source>
</evidence>
<name>A0A8S1MJ36_PARPR</name>
<protein>
    <submittedName>
        <fullName evidence="2">Uncharacterized protein</fullName>
    </submittedName>
</protein>
<evidence type="ECO:0000256" key="1">
    <source>
        <dbReference type="SAM" id="Coils"/>
    </source>
</evidence>
<organism evidence="2 3">
    <name type="scientific">Paramecium primaurelia</name>
    <dbReference type="NCBI Taxonomy" id="5886"/>
    <lineage>
        <taxon>Eukaryota</taxon>
        <taxon>Sar</taxon>
        <taxon>Alveolata</taxon>
        <taxon>Ciliophora</taxon>
        <taxon>Intramacronucleata</taxon>
        <taxon>Oligohymenophorea</taxon>
        <taxon>Peniculida</taxon>
        <taxon>Parameciidae</taxon>
        <taxon>Paramecium</taxon>
    </lineage>
</organism>
<accession>A0A8S1MJ36</accession>
<keyword evidence="3" id="KW-1185">Reference proteome</keyword>
<evidence type="ECO:0000313" key="2">
    <source>
        <dbReference type="EMBL" id="CAD8078882.1"/>
    </source>
</evidence>
<keyword evidence="1" id="KW-0175">Coiled coil</keyword>
<dbReference type="OMA" id="DQMLPQD"/>
<gene>
    <name evidence="2" type="ORF">PPRIM_AZ9-3.1.T0610013</name>
</gene>
<dbReference type="Proteomes" id="UP000688137">
    <property type="component" value="Unassembled WGS sequence"/>
</dbReference>
<dbReference type="AlphaFoldDB" id="A0A8S1MJ36"/>